<dbReference type="InterPro" id="IPR013766">
    <property type="entry name" value="Thioredoxin_domain"/>
</dbReference>
<dbReference type="Proteomes" id="UP000505355">
    <property type="component" value="Chromosome"/>
</dbReference>
<dbReference type="RefSeq" id="WP_173415998.1">
    <property type="nucleotide sequence ID" value="NZ_CP054139.1"/>
</dbReference>
<name>A0A7D4TYF3_9SPHI</name>
<evidence type="ECO:0000259" key="1">
    <source>
        <dbReference type="PROSITE" id="PS51352"/>
    </source>
</evidence>
<dbReference type="PANTHER" id="PTHR42852">
    <property type="entry name" value="THIOL:DISULFIDE INTERCHANGE PROTEIN DSBE"/>
    <property type="match status" value="1"/>
</dbReference>
<dbReference type="KEGG" id="mmab:HQ865_16740"/>
<keyword evidence="3" id="KW-1185">Reference proteome</keyword>
<dbReference type="PROSITE" id="PS51352">
    <property type="entry name" value="THIOREDOXIN_2"/>
    <property type="match status" value="1"/>
</dbReference>
<dbReference type="InterPro" id="IPR050553">
    <property type="entry name" value="Thioredoxin_ResA/DsbE_sf"/>
</dbReference>
<dbReference type="AlphaFoldDB" id="A0A7D4TYF3"/>
<evidence type="ECO:0000313" key="3">
    <source>
        <dbReference type="Proteomes" id="UP000505355"/>
    </source>
</evidence>
<sequence>MTKFLKTSNLLNGLFFLAVLVLLFNPSAKAVMIRGLMKVGLFQPDMDMSVEKSAAVPDVIFQSTDGRKIHLSDLKGKVVFINFWATWCPPCIAEMPSINSLYQKLKNNKNIVFIIVDADRNFSKSVSFMQKNRFTMPLYQLASNVPPELVSNAIPATTILDKTGRIVFHQNGSADYSNPKILEYLNRIAK</sequence>
<dbReference type="EMBL" id="CP054139">
    <property type="protein sequence ID" value="QKJ31337.1"/>
    <property type="molecule type" value="Genomic_DNA"/>
</dbReference>
<dbReference type="InterPro" id="IPR036249">
    <property type="entry name" value="Thioredoxin-like_sf"/>
</dbReference>
<dbReference type="PANTHER" id="PTHR42852:SF13">
    <property type="entry name" value="PROTEIN DIPZ"/>
    <property type="match status" value="1"/>
</dbReference>
<dbReference type="Gene3D" id="3.40.30.10">
    <property type="entry name" value="Glutaredoxin"/>
    <property type="match status" value="1"/>
</dbReference>
<accession>A0A7D4TYF3</accession>
<feature type="domain" description="Thioredoxin" evidence="1">
    <location>
        <begin position="50"/>
        <end position="190"/>
    </location>
</feature>
<dbReference type="GO" id="GO:0016491">
    <property type="term" value="F:oxidoreductase activity"/>
    <property type="evidence" value="ECO:0007669"/>
    <property type="project" value="InterPro"/>
</dbReference>
<dbReference type="CDD" id="cd02966">
    <property type="entry name" value="TlpA_like_family"/>
    <property type="match status" value="1"/>
</dbReference>
<reference evidence="2 3" key="1">
    <citation type="submission" date="2020-05" db="EMBL/GenBank/DDBJ databases">
        <title>Mucilaginibacter mali sp. nov.</title>
        <authorList>
            <person name="Kim H.S."/>
            <person name="Lee K.C."/>
            <person name="Suh M.K."/>
            <person name="Kim J.-S."/>
            <person name="Han K.-I."/>
            <person name="Eom M.K."/>
            <person name="Shin Y.K."/>
            <person name="Lee J.-S."/>
        </authorList>
    </citation>
    <scope>NUCLEOTIDE SEQUENCE [LARGE SCALE GENOMIC DNA]</scope>
    <source>
        <strain evidence="2 3">G2-14</strain>
    </source>
</reference>
<gene>
    <name evidence="2" type="ORF">HQ865_16740</name>
</gene>
<proteinExistence type="predicted"/>
<dbReference type="SUPFAM" id="SSF52833">
    <property type="entry name" value="Thioredoxin-like"/>
    <property type="match status" value="1"/>
</dbReference>
<dbReference type="Pfam" id="PF08534">
    <property type="entry name" value="Redoxin"/>
    <property type="match status" value="1"/>
</dbReference>
<evidence type="ECO:0000313" key="2">
    <source>
        <dbReference type="EMBL" id="QKJ31337.1"/>
    </source>
</evidence>
<dbReference type="InterPro" id="IPR013740">
    <property type="entry name" value="Redoxin"/>
</dbReference>
<protein>
    <submittedName>
        <fullName evidence="2">TlpA family protein disulfide reductase</fullName>
    </submittedName>
</protein>
<organism evidence="2 3">
    <name type="scientific">Mucilaginibacter mali</name>
    <dbReference type="NCBI Taxonomy" id="2740462"/>
    <lineage>
        <taxon>Bacteria</taxon>
        <taxon>Pseudomonadati</taxon>
        <taxon>Bacteroidota</taxon>
        <taxon>Sphingobacteriia</taxon>
        <taxon>Sphingobacteriales</taxon>
        <taxon>Sphingobacteriaceae</taxon>
        <taxon>Mucilaginibacter</taxon>
    </lineage>
</organism>